<sequence>MSPTPPPSTPSPSYPTGVTMAEFHTLITQTGQAKLAAAIANSEPLELSAVAMGDGGGSLPTPSAARTTLVKEVHRVGINVIGVDSDNPHWLVIEAVLPPEVGGWMIREVGVYDSEGDLIVYGNYPETYKPLLSEGSGRTQTVRIIMQVSDTEAVTLTVDPSVVLATHEYVAQQIAAQTQHLTPKSRKIQAGDGLRGGGDLTADRTLSVDNTVVRTSRSISAGDGLSGGGNLGANRTLSVDNTVVRTTRTISTGTGLTGGGSLASNRTLSLDTATLSKLEKADSAVQPSRKVTAGAGLTGGGELSGNITIEMGTPQTLSATSENETTAEGHSHELQMATAAQARAGEDNERLMTPARVHQAFNHYGLGKTSTGSTSMDAPLASGFYRNIANPPQAPNGKSGSWIEHGGSTTDGFRLFATGGYTNEDNMYFKRKGLNAYGDTEWRKIIHDGEFRGSLGVSGWQPLPGGMILQWGVSARVDGDENVYLSFPVRFPNGCWGVFPAIRDGVTGHDEIFPRLIKYDAISCTLRAEVAAPGATIHGYDRYIHYFAIGN</sequence>
<comment type="caution">
    <text evidence="3">The sequence shown here is derived from an EMBL/GenBank/DDBJ whole genome shotgun (WGS) entry which is preliminary data.</text>
</comment>
<dbReference type="Pfam" id="PF21882">
    <property type="entry name" value="Gp53-like_C"/>
    <property type="match status" value="1"/>
</dbReference>
<evidence type="ECO:0000259" key="2">
    <source>
        <dbReference type="Pfam" id="PF21882"/>
    </source>
</evidence>
<dbReference type="Proteomes" id="UP000218675">
    <property type="component" value="Unassembled WGS sequence"/>
</dbReference>
<protein>
    <submittedName>
        <fullName evidence="3">Uncharacterized protein</fullName>
    </submittedName>
</protein>
<reference evidence="3 4" key="1">
    <citation type="submission" date="2017-08" db="EMBL/GenBank/DDBJ databases">
        <title>Halomonas binhaiensis sp. nov., isolated from saline alkaline soil.</title>
        <authorList>
            <person name="Wang D."/>
            <person name="Zhang G."/>
        </authorList>
    </citation>
    <scope>NUCLEOTIDE SEQUENCE [LARGE SCALE GENOMIC DNA]</scope>
    <source>
        <strain evidence="3 4">WN018</strain>
    </source>
</reference>
<dbReference type="Pfam" id="PF12571">
    <property type="entry name" value="Phage_tail_fib"/>
    <property type="match status" value="1"/>
</dbReference>
<proteinExistence type="predicted"/>
<dbReference type="PANTHER" id="PTHR35191">
    <property type="entry name" value="PROPHAGE SIDE TAIL FIBER PROTEIN HOMOLOG STFQ-RELATED"/>
    <property type="match status" value="1"/>
</dbReference>
<feature type="domain" description="Putative tail fiber protein gp53-like C-terminal" evidence="2">
    <location>
        <begin position="463"/>
        <end position="551"/>
    </location>
</feature>
<dbReference type="PANTHER" id="PTHR35191:SF1">
    <property type="entry name" value="PROPHAGE SIDE TAIL FIBER PROTEIN HOMOLOG STFQ-RELATED"/>
    <property type="match status" value="1"/>
</dbReference>
<accession>A0ABX4HM90</accession>
<keyword evidence="4" id="KW-1185">Reference proteome</keyword>
<evidence type="ECO:0000259" key="1">
    <source>
        <dbReference type="Pfam" id="PF12571"/>
    </source>
</evidence>
<evidence type="ECO:0000313" key="3">
    <source>
        <dbReference type="EMBL" id="PAU73279.1"/>
    </source>
</evidence>
<evidence type="ECO:0000313" key="4">
    <source>
        <dbReference type="Proteomes" id="UP000218675"/>
    </source>
</evidence>
<name>A0ABX4HM90_9GAMM</name>
<feature type="domain" description="Phage tail fibre protein N-terminal" evidence="1">
    <location>
        <begin position="20"/>
        <end position="167"/>
    </location>
</feature>
<dbReference type="InterPro" id="IPR054075">
    <property type="entry name" value="Gp53-like_C"/>
</dbReference>
<gene>
    <name evidence="3" type="ORF">CK497_01360</name>
</gene>
<dbReference type="EMBL" id="NSKA01000001">
    <property type="protein sequence ID" value="PAU73279.1"/>
    <property type="molecule type" value="Genomic_DNA"/>
</dbReference>
<dbReference type="InterPro" id="IPR022225">
    <property type="entry name" value="Phage_tail_fibre_N"/>
</dbReference>
<organism evidence="3 4">
    <name type="scientific">Vreelandella alkaliphila</name>
    <dbReference type="NCBI Taxonomy" id="272774"/>
    <lineage>
        <taxon>Bacteria</taxon>
        <taxon>Pseudomonadati</taxon>
        <taxon>Pseudomonadota</taxon>
        <taxon>Gammaproteobacteria</taxon>
        <taxon>Oceanospirillales</taxon>
        <taxon>Halomonadaceae</taxon>
        <taxon>Vreelandella</taxon>
    </lineage>
</organism>
<dbReference type="InterPro" id="IPR051934">
    <property type="entry name" value="Phage_Tail_Fiber_Structural"/>
</dbReference>
<dbReference type="Gene3D" id="2.60.40.3940">
    <property type="match status" value="1"/>
</dbReference>